<protein>
    <recommendedName>
        <fullName evidence="4">Beta-glucanase</fullName>
        <ecNumber evidence="3">3.2.1.73</ecNumber>
    </recommendedName>
    <alternativeName>
        <fullName evidence="9">1,3-1,4-beta-D-glucan 4-glucanohydrolase</fullName>
    </alternativeName>
    <alternativeName>
        <fullName evidence="8">Endo-beta-1,3-1,4 glucanase</fullName>
    </alternativeName>
    <alternativeName>
        <fullName evidence="7">Lichenase</fullName>
    </alternativeName>
</protein>
<keyword evidence="6" id="KW-0326">Glycosidase</keyword>
<evidence type="ECO:0000256" key="8">
    <source>
        <dbReference type="ARBA" id="ARBA00029771"/>
    </source>
</evidence>
<dbReference type="InterPro" id="IPR008264">
    <property type="entry name" value="Beta_glucanase"/>
</dbReference>
<proteinExistence type="inferred from homology"/>
<feature type="active site" description="Proton donor" evidence="10">
    <location>
        <position position="146"/>
    </location>
</feature>
<evidence type="ECO:0000256" key="7">
    <source>
        <dbReference type="ARBA" id="ARBA00029722"/>
    </source>
</evidence>
<keyword evidence="11" id="KW-0732">Signal</keyword>
<accession>A0A9D2AF78</accession>
<feature type="domain" description="GH16" evidence="12">
    <location>
        <begin position="36"/>
        <end position="257"/>
    </location>
</feature>
<dbReference type="InterPro" id="IPR044791">
    <property type="entry name" value="Beta-glucanase/XTH"/>
</dbReference>
<evidence type="ECO:0000313" key="13">
    <source>
        <dbReference type="EMBL" id="HIX07524.1"/>
    </source>
</evidence>
<comment type="caution">
    <text evidence="13">The sequence shown here is derived from an EMBL/GenBank/DDBJ whole genome shotgun (WGS) entry which is preliminary data.</text>
</comment>
<comment type="similarity">
    <text evidence="2">Belongs to the glycosyl hydrolase 16 family.</text>
</comment>
<name>A0A9D2AF78_9FIRM</name>
<dbReference type="EMBL" id="DXFX01000045">
    <property type="protein sequence ID" value="HIX07524.1"/>
    <property type="molecule type" value="Genomic_DNA"/>
</dbReference>
<evidence type="ECO:0000256" key="5">
    <source>
        <dbReference type="ARBA" id="ARBA00022801"/>
    </source>
</evidence>
<dbReference type="SUPFAM" id="SSF49899">
    <property type="entry name" value="Concanavalin A-like lectins/glucanases"/>
    <property type="match status" value="1"/>
</dbReference>
<dbReference type="GO" id="GO:0005975">
    <property type="term" value="P:carbohydrate metabolic process"/>
    <property type="evidence" value="ECO:0007669"/>
    <property type="project" value="InterPro"/>
</dbReference>
<comment type="catalytic activity">
    <reaction evidence="1">
        <text>Hydrolysis of (1-&gt;4)-beta-D-glucosidic linkages in beta-D-glucans containing (1-&gt;3)- and (1-&gt;4)-bonds.</text>
        <dbReference type="EC" id="3.2.1.73"/>
    </reaction>
</comment>
<evidence type="ECO:0000256" key="6">
    <source>
        <dbReference type="ARBA" id="ARBA00023295"/>
    </source>
</evidence>
<sequence>MKKFFSVLVAGLALLFALAACVPAAQAPGDTSSLGEDYSGVNDKIADFTQGLSNNFRASNWANGGMFDCVWRWDHVRYIAEKKVVELAFSQENGTNYAGEYRSDAFYGYGYFSVCMKAVKKDGVVSSLFTYTGPSDGNPWDEIDIEFLGNDTTQVQFNYYTNGEGHHEYLYKLGYDASKEFHEYGFFWGEGEIVWYVDGKPVYRATENIPVTPAHIMINAWPGKKENVGDWSGVFDGVYPIASAEYKWIGYRAADAE</sequence>
<dbReference type="EC" id="3.2.1.73" evidence="3"/>
<keyword evidence="5" id="KW-0378">Hydrolase</keyword>
<evidence type="ECO:0000256" key="1">
    <source>
        <dbReference type="ARBA" id="ARBA00000481"/>
    </source>
</evidence>
<feature type="chain" id="PRO_5039525541" description="Beta-glucanase" evidence="11">
    <location>
        <begin position="28"/>
        <end position="257"/>
    </location>
</feature>
<evidence type="ECO:0000256" key="4">
    <source>
        <dbReference type="ARBA" id="ARBA00014569"/>
    </source>
</evidence>
<dbReference type="PROSITE" id="PS51257">
    <property type="entry name" value="PROKAR_LIPOPROTEIN"/>
    <property type="match status" value="1"/>
</dbReference>
<dbReference type="PROSITE" id="PS51762">
    <property type="entry name" value="GH16_2"/>
    <property type="match status" value="1"/>
</dbReference>
<evidence type="ECO:0000256" key="3">
    <source>
        <dbReference type="ARBA" id="ARBA00012690"/>
    </source>
</evidence>
<dbReference type="Gene3D" id="2.60.120.200">
    <property type="match status" value="1"/>
</dbReference>
<dbReference type="AlphaFoldDB" id="A0A9D2AF78"/>
<organism evidence="13 14">
    <name type="scientific">Candidatus Borkfalkia faecipullorum</name>
    <dbReference type="NCBI Taxonomy" id="2838510"/>
    <lineage>
        <taxon>Bacteria</taxon>
        <taxon>Bacillati</taxon>
        <taxon>Bacillota</taxon>
        <taxon>Clostridia</taxon>
        <taxon>Christensenellales</taxon>
        <taxon>Christensenellaceae</taxon>
        <taxon>Candidatus Borkfalkia</taxon>
    </lineage>
</organism>
<dbReference type="InterPro" id="IPR000757">
    <property type="entry name" value="Beta-glucanase-like"/>
</dbReference>
<dbReference type="PROSITE" id="PS01034">
    <property type="entry name" value="GH16_1"/>
    <property type="match status" value="1"/>
</dbReference>
<dbReference type="Proteomes" id="UP000824204">
    <property type="component" value="Unassembled WGS sequence"/>
</dbReference>
<evidence type="ECO:0000256" key="2">
    <source>
        <dbReference type="ARBA" id="ARBA00006865"/>
    </source>
</evidence>
<feature type="active site" description="Nucleophile" evidence="10">
    <location>
        <position position="142"/>
    </location>
</feature>
<feature type="signal peptide" evidence="11">
    <location>
        <begin position="1"/>
        <end position="27"/>
    </location>
</feature>
<dbReference type="InterPro" id="IPR013320">
    <property type="entry name" value="ConA-like_dom_sf"/>
</dbReference>
<evidence type="ECO:0000259" key="12">
    <source>
        <dbReference type="PROSITE" id="PS51762"/>
    </source>
</evidence>
<evidence type="ECO:0000256" key="10">
    <source>
        <dbReference type="PIRSR" id="PIRSR608264-1"/>
    </source>
</evidence>
<evidence type="ECO:0000256" key="11">
    <source>
        <dbReference type="SAM" id="SignalP"/>
    </source>
</evidence>
<reference evidence="13" key="1">
    <citation type="journal article" date="2021" name="PeerJ">
        <title>Extensive microbial diversity within the chicken gut microbiome revealed by metagenomics and culture.</title>
        <authorList>
            <person name="Gilroy R."/>
            <person name="Ravi A."/>
            <person name="Getino M."/>
            <person name="Pursley I."/>
            <person name="Horton D.L."/>
            <person name="Alikhan N.F."/>
            <person name="Baker D."/>
            <person name="Gharbi K."/>
            <person name="Hall N."/>
            <person name="Watson M."/>
            <person name="Adriaenssens E.M."/>
            <person name="Foster-Nyarko E."/>
            <person name="Jarju S."/>
            <person name="Secka A."/>
            <person name="Antonio M."/>
            <person name="Oren A."/>
            <person name="Chaudhuri R.R."/>
            <person name="La Ragione R."/>
            <person name="Hildebrand F."/>
            <person name="Pallen M.J."/>
        </authorList>
    </citation>
    <scope>NUCLEOTIDE SEQUENCE</scope>
    <source>
        <strain evidence="13">811</strain>
    </source>
</reference>
<evidence type="ECO:0000256" key="9">
    <source>
        <dbReference type="ARBA" id="ARBA00031665"/>
    </source>
</evidence>
<evidence type="ECO:0000313" key="14">
    <source>
        <dbReference type="Proteomes" id="UP000824204"/>
    </source>
</evidence>
<gene>
    <name evidence="13" type="ORF">H9741_03560</name>
</gene>
<dbReference type="Pfam" id="PF00722">
    <property type="entry name" value="Glyco_hydro_16"/>
    <property type="match status" value="1"/>
</dbReference>
<dbReference type="GO" id="GO:0042972">
    <property type="term" value="F:licheninase activity"/>
    <property type="evidence" value="ECO:0007669"/>
    <property type="project" value="UniProtKB-EC"/>
</dbReference>
<dbReference type="PRINTS" id="PR00737">
    <property type="entry name" value="GLHYDRLASE16"/>
</dbReference>
<dbReference type="PANTHER" id="PTHR31062">
    <property type="entry name" value="XYLOGLUCAN ENDOTRANSGLUCOSYLASE/HYDROLASE PROTEIN 8-RELATED"/>
    <property type="match status" value="1"/>
</dbReference>
<dbReference type="InterPro" id="IPR008263">
    <property type="entry name" value="GH16_AS"/>
</dbReference>
<reference evidence="13" key="2">
    <citation type="submission" date="2021-04" db="EMBL/GenBank/DDBJ databases">
        <authorList>
            <person name="Gilroy R."/>
        </authorList>
    </citation>
    <scope>NUCLEOTIDE SEQUENCE</scope>
    <source>
        <strain evidence="13">811</strain>
    </source>
</reference>